<dbReference type="VEuPathDB" id="FungiDB:AO090038000148"/>
<dbReference type="PROSITE" id="PS50975">
    <property type="entry name" value="ATP_GRASP"/>
    <property type="match status" value="1"/>
</dbReference>
<dbReference type="SUPFAM" id="SSF53335">
    <property type="entry name" value="S-adenosyl-L-methionine-dependent methyltransferases"/>
    <property type="match status" value="1"/>
</dbReference>
<evidence type="ECO:0000256" key="3">
    <source>
        <dbReference type="PROSITE-ProRule" id="PRU00409"/>
    </source>
</evidence>
<evidence type="ECO:0000313" key="7">
    <source>
        <dbReference type="Proteomes" id="UP000190312"/>
    </source>
</evidence>
<reference evidence="6 7" key="1">
    <citation type="submission" date="2016-10" db="EMBL/GenBank/DDBJ databases">
        <title>Genome sequencing of Aspergillus oryzae BCC7051.</title>
        <authorList>
            <person name="Thammarongtham C."/>
            <person name="Vorapreeda T."/>
            <person name="Nookaew I."/>
            <person name="Srisuk T."/>
            <person name="Land M."/>
            <person name="Jeennor S."/>
            <person name="Laoteng K."/>
        </authorList>
    </citation>
    <scope>NUCLEOTIDE SEQUENCE [LARGE SCALE GENOMIC DNA]</scope>
    <source>
        <strain evidence="6 7">BCC7051</strain>
    </source>
</reference>
<organism evidence="6 7">
    <name type="scientific">Aspergillus oryzae</name>
    <name type="common">Yellow koji mold</name>
    <dbReference type="NCBI Taxonomy" id="5062"/>
    <lineage>
        <taxon>Eukaryota</taxon>
        <taxon>Fungi</taxon>
        <taxon>Dikarya</taxon>
        <taxon>Ascomycota</taxon>
        <taxon>Pezizomycotina</taxon>
        <taxon>Eurotiomycetes</taxon>
        <taxon>Eurotiomycetidae</taxon>
        <taxon>Eurotiales</taxon>
        <taxon>Aspergillaceae</taxon>
        <taxon>Aspergillus</taxon>
        <taxon>Aspergillus subgen. Circumdati</taxon>
    </lineage>
</organism>
<dbReference type="GO" id="GO:0046872">
    <property type="term" value="F:metal ion binding"/>
    <property type="evidence" value="ECO:0007669"/>
    <property type="project" value="InterPro"/>
</dbReference>
<dbReference type="eggNOG" id="ENOG502QSG2">
    <property type="taxonomic scope" value="Eukaryota"/>
</dbReference>
<dbReference type="CDD" id="cd02440">
    <property type="entry name" value="AdoMet_MTases"/>
    <property type="match status" value="1"/>
</dbReference>
<evidence type="ECO:0000313" key="5">
    <source>
        <dbReference type="EMBL" id="GMG32417.1"/>
    </source>
</evidence>
<dbReference type="OrthoDB" id="66144at2759"/>
<dbReference type="InterPro" id="IPR011095">
    <property type="entry name" value="Dala_Dala_lig_C"/>
</dbReference>
<dbReference type="InterPro" id="IPR011761">
    <property type="entry name" value="ATP-grasp"/>
</dbReference>
<protein>
    <submittedName>
        <fullName evidence="5">Unnamed protein product</fullName>
    </submittedName>
</protein>
<proteinExistence type="inferred from homology"/>
<feature type="domain" description="ATP-grasp" evidence="4">
    <location>
        <begin position="79"/>
        <end position="328"/>
    </location>
</feature>
<comment type="caution">
    <text evidence="6">The sequence shown here is derived from an EMBL/GenBank/DDBJ whole genome shotgun (WGS) entry which is preliminary data.</text>
</comment>
<comment type="similarity">
    <text evidence="1">Belongs to the D-alanine--D-alanine ligase family.</text>
</comment>
<keyword evidence="2" id="KW-0436">Ligase</keyword>
<evidence type="ECO:0000259" key="4">
    <source>
        <dbReference type="PROSITE" id="PS50975"/>
    </source>
</evidence>
<dbReference type="AlphaFoldDB" id="A0A1S9D723"/>
<dbReference type="Pfam" id="PF07478">
    <property type="entry name" value="Dala_Dala_lig_C"/>
    <property type="match status" value="1"/>
</dbReference>
<gene>
    <name evidence="5" type="ORF">Aory04_000815100</name>
    <name evidence="6" type="ORF">OAory_01112220</name>
</gene>
<dbReference type="Proteomes" id="UP000190312">
    <property type="component" value="Unassembled WGS sequence"/>
</dbReference>
<accession>A0A1S9D723</accession>
<reference evidence="5" key="2">
    <citation type="submission" date="2023-04" db="EMBL/GenBank/DDBJ databases">
        <title>Aspergillus oryzae NBRC 4228.</title>
        <authorList>
            <person name="Ichikawa N."/>
            <person name="Sato H."/>
            <person name="Tonouchi N."/>
        </authorList>
    </citation>
    <scope>NUCLEOTIDE SEQUENCE</scope>
    <source>
        <strain evidence="5">NBRC 4228</strain>
    </source>
</reference>
<evidence type="ECO:0000256" key="1">
    <source>
        <dbReference type="ARBA" id="ARBA00010871"/>
    </source>
</evidence>
<evidence type="ECO:0000313" key="6">
    <source>
        <dbReference type="EMBL" id="OOO04885.1"/>
    </source>
</evidence>
<name>A0A1S9D723_ASPOZ</name>
<dbReference type="GO" id="GO:0008716">
    <property type="term" value="F:D-alanine-D-alanine ligase activity"/>
    <property type="evidence" value="ECO:0007669"/>
    <property type="project" value="InterPro"/>
</dbReference>
<keyword evidence="3" id="KW-0547">Nucleotide-binding</keyword>
<evidence type="ECO:0000256" key="2">
    <source>
        <dbReference type="ARBA" id="ARBA00022598"/>
    </source>
</evidence>
<dbReference type="EMBL" id="MKZY01000010">
    <property type="protein sequence ID" value="OOO04885.1"/>
    <property type="molecule type" value="Genomic_DNA"/>
</dbReference>
<dbReference type="GO" id="GO:0005524">
    <property type="term" value="F:ATP binding"/>
    <property type="evidence" value="ECO:0007669"/>
    <property type="project" value="UniProtKB-UniRule"/>
</dbReference>
<sequence length="573" mass="64617">MRICVLQSSYQGSESMLKGLDTDLPNPGAFTSQHTFENRFIRKDTAKEEIDSCVKEGFDFYLNFLWGTLDDDVAGIQASQYFESLGVPSAGIRSWERSRTKNDFYKEARKRGAPRVPGTDRFPLFVKPANGCASQMIDERSVCHDEGELREALRRINVQLYESRLNRGRSLGVPDFKAYADGFDPVTRSEDIVVQEYIPGKEYVVSVIELGDSAVALNPCIVKTKDLSANEKFLTFDLKFDSETRFELIEKKDNPALYDRLQTTALEAFKTGMFHGSHMGCDVDLRVRPDGEVFAIEVNPQPAAFLVNCNFQDLPIISSFPGGHQAVINVFIANYMLQNNHSISSKVAATYDGLASDYDNLQSGTRMPQIVRGIVEKFDFQGNIFDLACGTGIFGRLLSECKPGSHRRAHTGSLVGFDISSMMVETCRSTGIYDAVYIDRMQTCLLNNLDYGDVDHIVCLSAIHFLSPEEFTFVLVLCFLMARKSITIGVDEIPDGYNESLQALGHHHMYSTNHVANMELFGEPRGWRLATRHREFAWKSFTTQHEVWTTYYRFEKVGNDDCGTKLLEAKRKV</sequence>
<keyword evidence="3" id="KW-0067">ATP-binding</keyword>
<dbReference type="InterPro" id="IPR029063">
    <property type="entry name" value="SAM-dependent_MTases_sf"/>
</dbReference>
<dbReference type="Gene3D" id="3.40.50.150">
    <property type="entry name" value="Vaccinia Virus protein VP39"/>
    <property type="match status" value="1"/>
</dbReference>
<dbReference type="Proteomes" id="UP001165205">
    <property type="component" value="Unassembled WGS sequence"/>
</dbReference>
<dbReference type="Gene3D" id="3.30.470.20">
    <property type="entry name" value="ATP-grasp fold, B domain"/>
    <property type="match status" value="1"/>
</dbReference>
<dbReference type="PANTHER" id="PTHR23132">
    <property type="entry name" value="D-ALANINE--D-ALANINE LIGASE"/>
    <property type="match status" value="1"/>
</dbReference>
<dbReference type="PANTHER" id="PTHR23132:SF23">
    <property type="entry name" value="D-ALANINE--D-ALANINE LIGASE B"/>
    <property type="match status" value="1"/>
</dbReference>
<dbReference type="OMA" id="FAIEVNP"/>
<dbReference type="EMBL" id="BSYA01000100">
    <property type="protein sequence ID" value="GMG32417.1"/>
    <property type="molecule type" value="Genomic_DNA"/>
</dbReference>
<dbReference type="SUPFAM" id="SSF56059">
    <property type="entry name" value="Glutathione synthetase ATP-binding domain-like"/>
    <property type="match status" value="1"/>
</dbReference>